<sequence>MSDAPLFDFDTPVLRRGSHCHKWDDSDDPGMLPMWVADMDFRTAPAVVEALQRRAEHGVFGYTRVPERYFEAIIGWYDRRHGMPLKRDWLLYTTGVVPALSAIIQALAQPGDGVIVQTPAYNCFFSSIRNSGCRQVDNPLRQDADGYYQIDFEDLTVKAADPKNRFLLLCNPHNPVGRVWRREELEQLGQICQQHGVIVIADEIHSDLIRPGFRHTPFAAVNEACRRGSITCSAPSKTFNLAGLQTANIIVADPEWRRRIDRQININETCELNPFGVEALIAAYTEGEAWLEALRAYLAGNYAIVEAALHNLLPQLRITPLEATYLAWIDCTALEMPSQEIAQRLRDRHHLWLSEGILYGDAGEGFIRLNFACSRDRLQEGIHRLRAAFTPGGALSRI</sequence>
<dbReference type="PANTHER" id="PTHR43525:SF1">
    <property type="entry name" value="PROTEIN MALY"/>
    <property type="match status" value="1"/>
</dbReference>
<evidence type="ECO:0000256" key="1">
    <source>
        <dbReference type="ARBA" id="ARBA00001933"/>
    </source>
</evidence>
<reference evidence="8" key="1">
    <citation type="submission" date="2016-10" db="EMBL/GenBank/DDBJ databases">
        <authorList>
            <person name="Varghese N."/>
            <person name="Submissions S."/>
        </authorList>
    </citation>
    <scope>NUCLEOTIDE SEQUENCE [LARGE SCALE GENOMIC DNA]</scope>
    <source>
        <strain evidence="8">DSM 23439</strain>
    </source>
</reference>
<keyword evidence="8" id="KW-1185">Reference proteome</keyword>
<dbReference type="RefSeq" id="WP_090130293.1">
    <property type="nucleotide sequence ID" value="NZ_FOLY01000001.1"/>
</dbReference>
<dbReference type="InterPro" id="IPR051798">
    <property type="entry name" value="Class-II_PLP-Dep_Aminotrans"/>
</dbReference>
<dbReference type="OrthoDB" id="3224382at2"/>
<dbReference type="NCBIfam" id="TIGR04350">
    <property type="entry name" value="C_S_lyase_PatB"/>
    <property type="match status" value="1"/>
</dbReference>
<evidence type="ECO:0000313" key="8">
    <source>
        <dbReference type="Proteomes" id="UP000199046"/>
    </source>
</evidence>
<dbReference type="Proteomes" id="UP000199046">
    <property type="component" value="Unassembled WGS sequence"/>
</dbReference>
<dbReference type="AlphaFoldDB" id="A0A1I1G9E6"/>
<dbReference type="GO" id="GO:0047804">
    <property type="term" value="F:cysteine-S-conjugate beta-lyase activity"/>
    <property type="evidence" value="ECO:0007669"/>
    <property type="project" value="UniProtKB-EC"/>
</dbReference>
<accession>A0A1I1G9E6</accession>
<dbReference type="InterPro" id="IPR015422">
    <property type="entry name" value="PyrdxlP-dep_Trfase_small"/>
</dbReference>
<dbReference type="InterPro" id="IPR027619">
    <property type="entry name" value="C-S_lyase_PatB-like"/>
</dbReference>
<dbReference type="InterPro" id="IPR015424">
    <property type="entry name" value="PyrdxlP-dep_Trfase"/>
</dbReference>
<evidence type="ECO:0000259" key="6">
    <source>
        <dbReference type="Pfam" id="PF00155"/>
    </source>
</evidence>
<protein>
    <recommendedName>
        <fullName evidence="2">cysteine-S-conjugate beta-lyase</fullName>
        <ecNumber evidence="2">4.4.1.13</ecNumber>
    </recommendedName>
</protein>
<comment type="cofactor">
    <cofactor evidence="1">
        <name>pyridoxal 5'-phosphate</name>
        <dbReference type="ChEBI" id="CHEBI:597326"/>
    </cofactor>
</comment>
<evidence type="ECO:0000256" key="5">
    <source>
        <dbReference type="ARBA" id="ARBA00037974"/>
    </source>
</evidence>
<dbReference type="Pfam" id="PF00155">
    <property type="entry name" value="Aminotran_1_2"/>
    <property type="match status" value="1"/>
</dbReference>
<evidence type="ECO:0000313" key="7">
    <source>
        <dbReference type="EMBL" id="SFC06458.1"/>
    </source>
</evidence>
<evidence type="ECO:0000256" key="4">
    <source>
        <dbReference type="ARBA" id="ARBA00023239"/>
    </source>
</evidence>
<evidence type="ECO:0000256" key="3">
    <source>
        <dbReference type="ARBA" id="ARBA00022898"/>
    </source>
</evidence>
<dbReference type="EMBL" id="FOLY01000001">
    <property type="protein sequence ID" value="SFC06458.1"/>
    <property type="molecule type" value="Genomic_DNA"/>
</dbReference>
<dbReference type="EC" id="4.4.1.13" evidence="2"/>
<dbReference type="PANTHER" id="PTHR43525">
    <property type="entry name" value="PROTEIN MALY"/>
    <property type="match status" value="1"/>
</dbReference>
<organism evidence="7 8">
    <name type="scientific">Kushneria avicenniae</name>
    <dbReference type="NCBI Taxonomy" id="402385"/>
    <lineage>
        <taxon>Bacteria</taxon>
        <taxon>Pseudomonadati</taxon>
        <taxon>Pseudomonadota</taxon>
        <taxon>Gammaproteobacteria</taxon>
        <taxon>Oceanospirillales</taxon>
        <taxon>Halomonadaceae</taxon>
        <taxon>Kushneria</taxon>
    </lineage>
</organism>
<dbReference type="STRING" id="402385.SAMN05421848_0410"/>
<dbReference type="Gene3D" id="3.90.1150.10">
    <property type="entry name" value="Aspartate Aminotransferase, domain 1"/>
    <property type="match status" value="1"/>
</dbReference>
<comment type="similarity">
    <text evidence="5">Belongs to the class-II pyridoxal-phosphate-dependent aminotransferase family. MalY/PatB cystathionine beta-lyase subfamily.</text>
</comment>
<keyword evidence="3" id="KW-0663">Pyridoxal phosphate</keyword>
<dbReference type="InterPro" id="IPR004839">
    <property type="entry name" value="Aminotransferase_I/II_large"/>
</dbReference>
<name>A0A1I1G9E6_9GAMM</name>
<gene>
    <name evidence="7" type="ORF">SAMN05421848_0410</name>
</gene>
<feature type="domain" description="Aminotransferase class I/classII large" evidence="6">
    <location>
        <begin position="38"/>
        <end position="385"/>
    </location>
</feature>
<dbReference type="SUPFAM" id="SSF53383">
    <property type="entry name" value="PLP-dependent transferases"/>
    <property type="match status" value="1"/>
</dbReference>
<dbReference type="GO" id="GO:0030170">
    <property type="term" value="F:pyridoxal phosphate binding"/>
    <property type="evidence" value="ECO:0007669"/>
    <property type="project" value="InterPro"/>
</dbReference>
<evidence type="ECO:0000256" key="2">
    <source>
        <dbReference type="ARBA" id="ARBA00012224"/>
    </source>
</evidence>
<keyword evidence="4 7" id="KW-0456">Lyase</keyword>
<dbReference type="InterPro" id="IPR015421">
    <property type="entry name" value="PyrdxlP-dep_Trfase_major"/>
</dbReference>
<dbReference type="CDD" id="cd00609">
    <property type="entry name" value="AAT_like"/>
    <property type="match status" value="1"/>
</dbReference>
<proteinExistence type="inferred from homology"/>
<dbReference type="Gene3D" id="3.40.640.10">
    <property type="entry name" value="Type I PLP-dependent aspartate aminotransferase-like (Major domain)"/>
    <property type="match status" value="1"/>
</dbReference>